<evidence type="ECO:0000313" key="10">
    <source>
        <dbReference type="EMBL" id="ORC36577.1"/>
    </source>
</evidence>
<comment type="subcellular location">
    <subcellularLocation>
        <location evidence="8">Cytoplasm</location>
    </subcellularLocation>
</comment>
<proteinExistence type="inferred from homology"/>
<dbReference type="Pfam" id="PF00696">
    <property type="entry name" value="AA_kinase"/>
    <property type="match status" value="1"/>
</dbReference>
<dbReference type="GO" id="GO:0055129">
    <property type="term" value="P:L-proline biosynthetic process"/>
    <property type="evidence" value="ECO:0007669"/>
    <property type="project" value="UniProtKB-UniRule"/>
</dbReference>
<dbReference type="HAMAP" id="MF_00456">
    <property type="entry name" value="ProB"/>
    <property type="match status" value="1"/>
</dbReference>
<name>A0A1Y1S0D7_9SPIO</name>
<comment type="function">
    <text evidence="8">Catalyzes the transfer of a phosphate group to glutamate to form L-glutamate 5-phosphate.</text>
</comment>
<comment type="pathway">
    <text evidence="8">Amino-acid biosynthesis; L-proline biosynthesis; L-glutamate 5-semialdehyde from L-glutamate: step 1/2.</text>
</comment>
<dbReference type="OrthoDB" id="9804434at2"/>
<evidence type="ECO:0000256" key="1">
    <source>
        <dbReference type="ARBA" id="ARBA00022490"/>
    </source>
</evidence>
<keyword evidence="6 8" id="KW-0418">Kinase</keyword>
<dbReference type="PRINTS" id="PR00474">
    <property type="entry name" value="GLU5KINASE"/>
</dbReference>
<dbReference type="EC" id="2.7.2.11" evidence="8"/>
<dbReference type="Gene3D" id="3.40.1160.10">
    <property type="entry name" value="Acetylglutamate kinase-like"/>
    <property type="match status" value="1"/>
</dbReference>
<dbReference type="PIRSF" id="PIRSF000729">
    <property type="entry name" value="GK"/>
    <property type="match status" value="1"/>
</dbReference>
<evidence type="ECO:0000256" key="2">
    <source>
        <dbReference type="ARBA" id="ARBA00022605"/>
    </source>
</evidence>
<gene>
    <name evidence="8" type="primary">proB</name>
    <name evidence="10" type="ORF">B4O97_05805</name>
</gene>
<evidence type="ECO:0000256" key="7">
    <source>
        <dbReference type="ARBA" id="ARBA00022840"/>
    </source>
</evidence>
<dbReference type="RefSeq" id="WP_083049113.1">
    <property type="nucleotide sequence ID" value="NZ_MWQY01000005.1"/>
</dbReference>
<dbReference type="PANTHER" id="PTHR43654">
    <property type="entry name" value="GLUTAMATE 5-KINASE"/>
    <property type="match status" value="1"/>
</dbReference>
<keyword evidence="1 8" id="KW-0963">Cytoplasm</keyword>
<feature type="binding site" evidence="8">
    <location>
        <position position="139"/>
    </location>
    <ligand>
        <name>substrate</name>
    </ligand>
</feature>
<feature type="binding site" evidence="8">
    <location>
        <begin position="173"/>
        <end position="174"/>
    </location>
    <ligand>
        <name>ATP</name>
        <dbReference type="ChEBI" id="CHEBI:30616"/>
    </ligand>
</feature>
<organism evidence="10 11">
    <name type="scientific">Marispirochaeta aestuarii</name>
    <dbReference type="NCBI Taxonomy" id="1963862"/>
    <lineage>
        <taxon>Bacteria</taxon>
        <taxon>Pseudomonadati</taxon>
        <taxon>Spirochaetota</taxon>
        <taxon>Spirochaetia</taxon>
        <taxon>Spirochaetales</taxon>
        <taxon>Spirochaetaceae</taxon>
        <taxon>Marispirochaeta</taxon>
    </lineage>
</organism>
<dbReference type="InterPro" id="IPR036974">
    <property type="entry name" value="PUA_sf"/>
</dbReference>
<sequence>MRDFSYCKRVVVKIGTNLLSSPEGVREDFLERVARDICVLREKGLQVVVVTSGAVGMGARELGLSGKVTRINMRQACAAIGQPLLMQSYRSVFGRLGVNIAQLLLTPEVLNNRKSYLTLRDSLETLFSLRVLPVVNENDSVSTSEIGNAFGENDRLSALVASKIDADLLILMTDIDALYDADPRSNSEAKPLSIVEELTPEILAAAGSAGSAHSTGGMRTKLDAVKIARRAGCRVVLAHGNTENMLERIIAGEAIGTLFLARPRIKNRKRWILYSWPEGFLRIDEGAASALREHKSLLPRGLTAVEGNFPAGAVVQINDIAKIISNFSSTELQKLIGLHSSRITEILGKEAPVVIARPEETVFLDEKDD</sequence>
<feature type="binding site" evidence="8">
    <location>
        <position position="52"/>
    </location>
    <ligand>
        <name>substrate</name>
    </ligand>
</feature>
<feature type="binding site" evidence="8">
    <location>
        <begin position="215"/>
        <end position="221"/>
    </location>
    <ligand>
        <name>ATP</name>
        <dbReference type="ChEBI" id="CHEBI:30616"/>
    </ligand>
</feature>
<dbReference type="InterPro" id="IPR015947">
    <property type="entry name" value="PUA-like_sf"/>
</dbReference>
<evidence type="ECO:0000256" key="5">
    <source>
        <dbReference type="ARBA" id="ARBA00022741"/>
    </source>
</evidence>
<dbReference type="InterPro" id="IPR001057">
    <property type="entry name" value="Glu/AcGlu_kinase"/>
</dbReference>
<dbReference type="InterPro" id="IPR011529">
    <property type="entry name" value="Glu_5kinase"/>
</dbReference>
<keyword evidence="3 8" id="KW-0641">Proline biosynthesis</keyword>
<dbReference type="InterPro" id="IPR002478">
    <property type="entry name" value="PUA"/>
</dbReference>
<accession>A0A1Y1S0D7</accession>
<keyword evidence="4 8" id="KW-0808">Transferase</keyword>
<keyword evidence="5 8" id="KW-0547">Nucleotide-binding</keyword>
<dbReference type="CDD" id="cd21157">
    <property type="entry name" value="PUA_G5K"/>
    <property type="match status" value="1"/>
</dbReference>
<keyword evidence="7 8" id="KW-0067">ATP-binding</keyword>
<comment type="catalytic activity">
    <reaction evidence="8">
        <text>L-glutamate + ATP = L-glutamyl 5-phosphate + ADP</text>
        <dbReference type="Rhea" id="RHEA:14877"/>
        <dbReference type="ChEBI" id="CHEBI:29985"/>
        <dbReference type="ChEBI" id="CHEBI:30616"/>
        <dbReference type="ChEBI" id="CHEBI:58274"/>
        <dbReference type="ChEBI" id="CHEBI:456216"/>
        <dbReference type="EC" id="2.7.2.11"/>
    </reaction>
</comment>
<evidence type="ECO:0000256" key="6">
    <source>
        <dbReference type="ARBA" id="ARBA00022777"/>
    </source>
</evidence>
<keyword evidence="11" id="KW-1185">Reference proteome</keyword>
<dbReference type="Pfam" id="PF01472">
    <property type="entry name" value="PUA"/>
    <property type="match status" value="1"/>
</dbReference>
<dbReference type="InterPro" id="IPR001048">
    <property type="entry name" value="Asp/Glu/Uridylate_kinase"/>
</dbReference>
<evidence type="ECO:0000256" key="4">
    <source>
        <dbReference type="ARBA" id="ARBA00022679"/>
    </source>
</evidence>
<dbReference type="FunFam" id="3.40.1160.10:FF:000018">
    <property type="entry name" value="Glutamate 5-kinase"/>
    <property type="match status" value="1"/>
</dbReference>
<dbReference type="PANTHER" id="PTHR43654:SF3">
    <property type="entry name" value="GLUTAMATE 5-KINASE"/>
    <property type="match status" value="1"/>
</dbReference>
<dbReference type="UniPathway" id="UPA00098">
    <property type="reaction ID" value="UER00359"/>
</dbReference>
<evidence type="ECO:0000256" key="3">
    <source>
        <dbReference type="ARBA" id="ARBA00022650"/>
    </source>
</evidence>
<dbReference type="GO" id="GO:0005524">
    <property type="term" value="F:ATP binding"/>
    <property type="evidence" value="ECO:0007669"/>
    <property type="project" value="UniProtKB-KW"/>
</dbReference>
<dbReference type="EMBL" id="MWQY01000005">
    <property type="protein sequence ID" value="ORC36577.1"/>
    <property type="molecule type" value="Genomic_DNA"/>
</dbReference>
<dbReference type="Proteomes" id="UP000192343">
    <property type="component" value="Unassembled WGS sequence"/>
</dbReference>
<dbReference type="CDD" id="cd04242">
    <property type="entry name" value="AAK_G5K_ProB"/>
    <property type="match status" value="1"/>
</dbReference>
<dbReference type="GO" id="GO:0005829">
    <property type="term" value="C:cytosol"/>
    <property type="evidence" value="ECO:0007669"/>
    <property type="project" value="TreeGrafter"/>
</dbReference>
<dbReference type="SUPFAM" id="SSF53633">
    <property type="entry name" value="Carbamate kinase-like"/>
    <property type="match status" value="1"/>
</dbReference>
<dbReference type="STRING" id="1963862.B4O97_05805"/>
<protein>
    <recommendedName>
        <fullName evidence="8">Glutamate 5-kinase</fullName>
        <ecNumber evidence="8">2.7.2.11</ecNumber>
    </recommendedName>
    <alternativeName>
        <fullName evidence="8">Gamma-glutamyl kinase</fullName>
        <shortName evidence="8">GK</shortName>
    </alternativeName>
</protein>
<dbReference type="Gene3D" id="2.30.130.10">
    <property type="entry name" value="PUA domain"/>
    <property type="match status" value="1"/>
</dbReference>
<keyword evidence="2 8" id="KW-0028">Amino-acid biosynthesis</keyword>
<dbReference type="GO" id="GO:0003723">
    <property type="term" value="F:RNA binding"/>
    <property type="evidence" value="ECO:0007669"/>
    <property type="project" value="InterPro"/>
</dbReference>
<dbReference type="GO" id="GO:0004349">
    <property type="term" value="F:glutamate 5-kinase activity"/>
    <property type="evidence" value="ECO:0007669"/>
    <property type="project" value="UniProtKB-UniRule"/>
</dbReference>
<dbReference type="SUPFAM" id="SSF88697">
    <property type="entry name" value="PUA domain-like"/>
    <property type="match status" value="1"/>
</dbReference>
<dbReference type="AlphaFoldDB" id="A0A1Y1S0D7"/>
<feature type="domain" description="PUA" evidence="9">
    <location>
        <begin position="279"/>
        <end position="356"/>
    </location>
</feature>
<dbReference type="InterPro" id="IPR041739">
    <property type="entry name" value="G5K_ProB"/>
</dbReference>
<feature type="binding site" evidence="8">
    <location>
        <position position="153"/>
    </location>
    <ligand>
        <name>substrate</name>
    </ligand>
</feature>
<dbReference type="PROSITE" id="PS50890">
    <property type="entry name" value="PUA"/>
    <property type="match status" value="1"/>
</dbReference>
<comment type="caution">
    <text evidence="10">The sequence shown here is derived from an EMBL/GenBank/DDBJ whole genome shotgun (WGS) entry which is preliminary data.</text>
</comment>
<dbReference type="InterPro" id="IPR005715">
    <property type="entry name" value="Glu_5kinase/COase_Synthase"/>
</dbReference>
<comment type="similarity">
    <text evidence="8">Belongs to the glutamate 5-kinase family.</text>
</comment>
<evidence type="ECO:0000256" key="8">
    <source>
        <dbReference type="HAMAP-Rule" id="MF_00456"/>
    </source>
</evidence>
<feature type="binding site" evidence="8">
    <location>
        <position position="13"/>
    </location>
    <ligand>
        <name>ATP</name>
        <dbReference type="ChEBI" id="CHEBI:30616"/>
    </ligand>
</feature>
<dbReference type="SMART" id="SM00359">
    <property type="entry name" value="PUA"/>
    <property type="match status" value="1"/>
</dbReference>
<dbReference type="NCBIfam" id="TIGR01027">
    <property type="entry name" value="proB"/>
    <property type="match status" value="1"/>
</dbReference>
<evidence type="ECO:0000313" key="11">
    <source>
        <dbReference type="Proteomes" id="UP000192343"/>
    </source>
</evidence>
<dbReference type="InterPro" id="IPR036393">
    <property type="entry name" value="AceGlu_kinase-like_sf"/>
</dbReference>
<evidence type="ECO:0000259" key="9">
    <source>
        <dbReference type="SMART" id="SM00359"/>
    </source>
</evidence>
<reference evidence="10 11" key="1">
    <citation type="submission" date="2017-03" db="EMBL/GenBank/DDBJ databases">
        <title>Draft Genome sequence of Marispirochaeta sp. strain JC444.</title>
        <authorList>
            <person name="Shivani Y."/>
            <person name="Subhash Y."/>
            <person name="Sasikala C."/>
            <person name="Ramana C."/>
        </authorList>
    </citation>
    <scope>NUCLEOTIDE SEQUENCE [LARGE SCALE GENOMIC DNA]</scope>
    <source>
        <strain evidence="10 11">JC444</strain>
    </source>
</reference>